<comment type="similarity">
    <text evidence="2 8">Belongs to the methyltransferase superfamily. LCMT family.</text>
</comment>
<evidence type="ECO:0000256" key="3">
    <source>
        <dbReference type="ARBA" id="ARBA00012834"/>
    </source>
</evidence>
<dbReference type="InterPro" id="IPR016651">
    <property type="entry name" value="LCMT1"/>
</dbReference>
<dbReference type="PANTHER" id="PTHR13600:SF21">
    <property type="entry name" value="LEUCINE CARBOXYL METHYLTRANSFERASE 1"/>
    <property type="match status" value="1"/>
</dbReference>
<reference evidence="9 10" key="1">
    <citation type="submission" date="2024-01" db="EMBL/GenBank/DDBJ databases">
        <authorList>
            <consortium name="Genoscope - CEA"/>
            <person name="William W."/>
        </authorList>
    </citation>
    <scope>NUCLEOTIDE SEQUENCE [LARGE SCALE GENOMIC DNA]</scope>
    <source>
        <strain evidence="9 10">29B2s-10</strain>
    </source>
</reference>
<dbReference type="Pfam" id="PF04072">
    <property type="entry name" value="LCM"/>
    <property type="match status" value="1"/>
</dbReference>
<dbReference type="Gene3D" id="3.40.50.150">
    <property type="entry name" value="Vaccinia Virus protein VP39"/>
    <property type="match status" value="1"/>
</dbReference>
<name>A0ABP0EFT6_9ASCO</name>
<evidence type="ECO:0000313" key="10">
    <source>
        <dbReference type="Proteomes" id="UP001497600"/>
    </source>
</evidence>
<evidence type="ECO:0000313" key="9">
    <source>
        <dbReference type="EMBL" id="CAK7913814.1"/>
    </source>
</evidence>
<keyword evidence="5 8" id="KW-0489">Methyltransferase</keyword>
<keyword evidence="7 8" id="KW-0949">S-adenosyl-L-methionine</keyword>
<accession>A0ABP0EFT6</accession>
<evidence type="ECO:0000256" key="5">
    <source>
        <dbReference type="ARBA" id="ARBA00022603"/>
    </source>
</evidence>
<dbReference type="SUPFAM" id="SSF53335">
    <property type="entry name" value="S-adenosyl-L-methionine-dependent methyltransferases"/>
    <property type="match status" value="1"/>
</dbReference>
<evidence type="ECO:0000256" key="4">
    <source>
        <dbReference type="ARBA" id="ARBA00017497"/>
    </source>
</evidence>
<organism evidence="9 10">
    <name type="scientific">[Candida] anglica</name>
    <dbReference type="NCBI Taxonomy" id="148631"/>
    <lineage>
        <taxon>Eukaryota</taxon>
        <taxon>Fungi</taxon>
        <taxon>Dikarya</taxon>
        <taxon>Ascomycota</taxon>
        <taxon>Saccharomycotina</taxon>
        <taxon>Pichiomycetes</taxon>
        <taxon>Debaryomycetaceae</taxon>
        <taxon>Kurtzmaniella</taxon>
    </lineage>
</organism>
<evidence type="ECO:0000256" key="1">
    <source>
        <dbReference type="ARBA" id="ARBA00000724"/>
    </source>
</evidence>
<gene>
    <name evidence="9" type="primary">PPM1</name>
    <name evidence="9" type="ORF">CAAN4_F13476</name>
</gene>
<dbReference type="GO" id="GO:0032259">
    <property type="term" value="P:methylation"/>
    <property type="evidence" value="ECO:0007669"/>
    <property type="project" value="UniProtKB-KW"/>
</dbReference>
<evidence type="ECO:0000256" key="8">
    <source>
        <dbReference type="PIRNR" id="PIRNR016305"/>
    </source>
</evidence>
<comment type="catalytic activity">
    <reaction evidence="1 8">
        <text>[phosphatase 2A protein]-C-terminal L-leucine + S-adenosyl-L-methionine = [phosphatase 2A protein]-C-terminal L-leucine methyl ester + S-adenosyl-L-homocysteine</text>
        <dbReference type="Rhea" id="RHEA:48544"/>
        <dbReference type="Rhea" id="RHEA-COMP:12134"/>
        <dbReference type="Rhea" id="RHEA-COMP:12135"/>
        <dbReference type="ChEBI" id="CHEBI:57856"/>
        <dbReference type="ChEBI" id="CHEBI:59789"/>
        <dbReference type="ChEBI" id="CHEBI:90516"/>
        <dbReference type="ChEBI" id="CHEBI:90517"/>
        <dbReference type="EC" id="2.1.1.233"/>
    </reaction>
</comment>
<dbReference type="PIRSF" id="PIRSF016305">
    <property type="entry name" value="LCM_mtfrase"/>
    <property type="match status" value="1"/>
</dbReference>
<dbReference type="GO" id="GO:0008168">
    <property type="term" value="F:methyltransferase activity"/>
    <property type="evidence" value="ECO:0007669"/>
    <property type="project" value="UniProtKB-KW"/>
</dbReference>
<keyword evidence="6 8" id="KW-0808">Transferase</keyword>
<proteinExistence type="inferred from homology"/>
<dbReference type="InterPro" id="IPR029063">
    <property type="entry name" value="SAM-dependent_MTases_sf"/>
</dbReference>
<dbReference type="EMBL" id="OZ004258">
    <property type="protein sequence ID" value="CAK7913814.1"/>
    <property type="molecule type" value="Genomic_DNA"/>
</dbReference>
<sequence>MISPQERKDKLVRATDLDALSCRFSANNRGYFNTPPDQYIRALITSYQKHLPFCQGYTQLSSNRTLRSVFQDNQKLPLINRGTYFRTRSIDLVVNDFISQHNGQCQIISIGSGSDTRAFRTLKDSPDVIYHEIDFPESCKIKRAAILEDDTLRDIIGYKEDSTLTDSITSKEDFQSYPSDLNTDRYYLYGVDLRELEGSKFSFDLTLPTLVISECVLCYISLENNARILSFFRDLFKSSTIAFLIYEPMSLNDSFGSTMTANLSGRGIVLPTFEKLPDLKTRLSFLKECKFLDIKLTDLSEISGYEGDNSWISPEEIQRIDKLEIIDEIEEIRLLLKHYCLTYAGIGDSFKSDRKWIISENY</sequence>
<keyword evidence="10" id="KW-1185">Reference proteome</keyword>
<comment type="function">
    <text evidence="8">Methylates the carboxyl group of the C-terminal leucine residue of protein phosphatase 2A catalytic subunits to form alpha-leucine ester residues.</text>
</comment>
<evidence type="ECO:0000256" key="2">
    <source>
        <dbReference type="ARBA" id="ARBA00010703"/>
    </source>
</evidence>
<dbReference type="InterPro" id="IPR007213">
    <property type="entry name" value="Ppm1/Ppm2/Tcmp"/>
</dbReference>
<evidence type="ECO:0000256" key="6">
    <source>
        <dbReference type="ARBA" id="ARBA00022679"/>
    </source>
</evidence>
<dbReference type="EC" id="2.1.1.233" evidence="3 8"/>
<protein>
    <recommendedName>
        <fullName evidence="4 8">Leucine carboxyl methyltransferase 1</fullName>
        <ecNumber evidence="3 8">2.1.1.233</ecNumber>
    </recommendedName>
</protein>
<dbReference type="Proteomes" id="UP001497600">
    <property type="component" value="Chromosome F"/>
</dbReference>
<dbReference type="PANTHER" id="PTHR13600">
    <property type="entry name" value="LEUCINE CARBOXYL METHYLTRANSFERASE"/>
    <property type="match status" value="1"/>
</dbReference>
<evidence type="ECO:0000256" key="7">
    <source>
        <dbReference type="ARBA" id="ARBA00022691"/>
    </source>
</evidence>